<evidence type="ECO:0000313" key="1">
    <source>
        <dbReference type="EMBL" id="KAI8435786.1"/>
    </source>
</evidence>
<accession>A0ACC0KHW5</accession>
<dbReference type="Proteomes" id="UP001064048">
    <property type="component" value="Chromosome 6"/>
</dbReference>
<name>A0ACC0KHW5_CHOFU</name>
<reference evidence="1 2" key="1">
    <citation type="journal article" date="2022" name="Genome Biol. Evol.">
        <title>The Spruce Budworm Genome: Reconstructing the Evolutionary History of Antifreeze Proteins.</title>
        <authorList>
            <person name="Beliveau C."/>
            <person name="Gagne P."/>
            <person name="Picq S."/>
            <person name="Vernygora O."/>
            <person name="Keeling C.I."/>
            <person name="Pinkney K."/>
            <person name="Doucet D."/>
            <person name="Wen F."/>
            <person name="Johnston J.S."/>
            <person name="Maaroufi H."/>
            <person name="Boyle B."/>
            <person name="Laroche J."/>
            <person name="Dewar K."/>
            <person name="Juretic N."/>
            <person name="Blackburn G."/>
            <person name="Nisole A."/>
            <person name="Brunet B."/>
            <person name="Brandao M."/>
            <person name="Lumley L."/>
            <person name="Duan J."/>
            <person name="Quan G."/>
            <person name="Lucarotti C.J."/>
            <person name="Roe A.D."/>
            <person name="Sperling F.A.H."/>
            <person name="Levesque R.C."/>
            <person name="Cusson M."/>
        </authorList>
    </citation>
    <scope>NUCLEOTIDE SEQUENCE [LARGE SCALE GENOMIC DNA]</scope>
    <source>
        <strain evidence="1">Glfc:IPQL:Cfum</strain>
    </source>
</reference>
<evidence type="ECO:0000313" key="2">
    <source>
        <dbReference type="Proteomes" id="UP001064048"/>
    </source>
</evidence>
<comment type="caution">
    <text evidence="1">The sequence shown here is derived from an EMBL/GenBank/DDBJ whole genome shotgun (WGS) entry which is preliminary data.</text>
</comment>
<organism evidence="1 2">
    <name type="scientific">Choristoneura fumiferana</name>
    <name type="common">Spruce budworm moth</name>
    <name type="synonym">Archips fumiferana</name>
    <dbReference type="NCBI Taxonomy" id="7141"/>
    <lineage>
        <taxon>Eukaryota</taxon>
        <taxon>Metazoa</taxon>
        <taxon>Ecdysozoa</taxon>
        <taxon>Arthropoda</taxon>
        <taxon>Hexapoda</taxon>
        <taxon>Insecta</taxon>
        <taxon>Pterygota</taxon>
        <taxon>Neoptera</taxon>
        <taxon>Endopterygota</taxon>
        <taxon>Lepidoptera</taxon>
        <taxon>Glossata</taxon>
        <taxon>Ditrysia</taxon>
        <taxon>Tortricoidea</taxon>
        <taxon>Tortricidae</taxon>
        <taxon>Tortricinae</taxon>
        <taxon>Choristoneura</taxon>
    </lineage>
</organism>
<gene>
    <name evidence="1" type="ORF">MSG28_004015</name>
</gene>
<protein>
    <submittedName>
        <fullName evidence="1">Uncharacterized protein</fullName>
    </submittedName>
</protein>
<keyword evidence="2" id="KW-1185">Reference proteome</keyword>
<proteinExistence type="predicted"/>
<dbReference type="EMBL" id="CM046106">
    <property type="protein sequence ID" value="KAI8435786.1"/>
    <property type="molecule type" value="Genomic_DNA"/>
</dbReference>
<sequence length="1189" mass="131712">MSNSSQGVEDNSDTTADTAQLISNDDLASTSNYTQLNRSVNYQDSLEDELEGSHGIRRRPTAQKIEPGSMNILSAKYESLDYDTCENHPLLDEERKRGYAFVVWKDITRWFIFLQIGVITALIAFIIDVCIEEFSEIKYKELKISVDTHLPHRLYVPYLLWVLSNICIVFLGSMLVAFVEEGPMIHSGAVVAAGISQGKSTTFNKDFKIFHYFREDHEKRDFVSGGAAAGVSAAFGAPIGGVLFSLEEGTSFWNQALTWRTFFATLYCADGEYNALAAVWFQTPEASVRSFLHNPIGSYNPWSILTFVVCYFMLSAWTFGLAVSSGLFIPNLLCGAAWGRLLAIVIQLMLPSIGIYDIHIQLAGVPLLPWEPPPLTHNVYASEVMSHPAFTLRTIENVGHIVELLKLHEVTTYKRLRGMILRSQLIVLIQNKIYNENANTTWSNFNTCTIDLRPFMNPSPYTLPHRASLPRLFRLFRALGLRHLPIVNDVNEVVFTDTVQPYKELRNRVFTDRLFERQFKIGYCSQEIKNAYEKLLENCCRLCSKIPPFRTFTMLSDHMRKVHERYFCDLCVKHLRRKKQYDEREEQCEEHSVAHAGVTEVCHVAAHKATVHGKGLARGAARQARTLEDRDRDRERERERSPSPAPAPPAPSIDTRSNEHFPRLSSAPPAPELLLAPGTKSYNVGSGLARNDRNFPALDGAAGSRAAPAPAPAPAAARAPPAAAILRNSKPSMSIQLHSQPTSASNFRLTQTSGHRGAPSSRRPLDEDFPSLGGRDDFPSLGGRDDHPSIGAASHQPPKVTMINSQEMEVLKKNTTNAQPKKAQLNSEAFPALSSGAAPAAPPTWITVNKQKEKPKPRAEPPPPREPAFNPVADFPTLPVNKTKKKTPPQQKPQTQPQKPQPKPQIIPQKPPPQPSVQTNNTEAKLSKKEKKKLNNAKKENLYDIDMSLVNGIEDLRYVDHVTLAASANAPTQQKNIKTVDSAPTVPEKNRNGGNGGNGDFKLAVQEYPPLSSKSSNVVPVNNNNNVLSMKSVLKSKKVPNGVPPGFKPRPACDGMTFTNSSGQTFSAPVHSYIPPPNFENRNRALVQKFAVALGGAAAVEDFRVASRAFRDSLISADEFYLHCESALGSQLESVFPELVALLPDIAKQQELVVGRETQLETCGACGQLVTREDRAPHDATHWPPLAPR</sequence>